<dbReference type="InterPro" id="IPR017850">
    <property type="entry name" value="Alkaline_phosphatase_core_sf"/>
</dbReference>
<dbReference type="InterPro" id="IPR007312">
    <property type="entry name" value="Phosphoesterase"/>
</dbReference>
<dbReference type="EMBL" id="BAAAQD010000039">
    <property type="protein sequence ID" value="GAA1568131.1"/>
    <property type="molecule type" value="Genomic_DNA"/>
</dbReference>
<dbReference type="SUPFAM" id="SSF53649">
    <property type="entry name" value="Alkaline phosphatase-like"/>
    <property type="match status" value="1"/>
</dbReference>
<protein>
    <submittedName>
        <fullName evidence="4">Alkaline phosphatase family protein</fullName>
    </submittedName>
</protein>
<accession>A0ABP4P0M0</accession>
<dbReference type="Gene3D" id="3.40.720.10">
    <property type="entry name" value="Alkaline Phosphatase, subunit A"/>
    <property type="match status" value="1"/>
</dbReference>
<evidence type="ECO:0000256" key="1">
    <source>
        <dbReference type="ARBA" id="ARBA00022801"/>
    </source>
</evidence>
<evidence type="ECO:0000256" key="3">
    <source>
        <dbReference type="SAM" id="SignalP"/>
    </source>
</evidence>
<dbReference type="PANTHER" id="PTHR31956">
    <property type="entry name" value="NON-SPECIFIC PHOSPHOLIPASE C4-RELATED"/>
    <property type="match status" value="1"/>
</dbReference>
<evidence type="ECO:0000313" key="5">
    <source>
        <dbReference type="Proteomes" id="UP001501470"/>
    </source>
</evidence>
<dbReference type="PANTHER" id="PTHR31956:SF1">
    <property type="entry name" value="NON-SPECIFIC PHOSPHOLIPASE C1"/>
    <property type="match status" value="1"/>
</dbReference>
<dbReference type="Pfam" id="PF04185">
    <property type="entry name" value="Phosphoesterase"/>
    <property type="match status" value="1"/>
</dbReference>
<reference evidence="5" key="1">
    <citation type="journal article" date="2019" name="Int. J. Syst. Evol. Microbiol.">
        <title>The Global Catalogue of Microorganisms (GCM) 10K type strain sequencing project: providing services to taxonomists for standard genome sequencing and annotation.</title>
        <authorList>
            <consortium name="The Broad Institute Genomics Platform"/>
            <consortium name="The Broad Institute Genome Sequencing Center for Infectious Disease"/>
            <person name="Wu L."/>
            <person name="Ma J."/>
        </authorList>
    </citation>
    <scope>NUCLEOTIDE SEQUENCE [LARGE SCALE GENOMIC DNA]</scope>
    <source>
        <strain evidence="5">JCM 15933</strain>
    </source>
</reference>
<feature type="chain" id="PRO_5046296004" evidence="3">
    <location>
        <begin position="22"/>
        <end position="274"/>
    </location>
</feature>
<name>A0ABP4P0M0_9ACTN</name>
<keyword evidence="5" id="KW-1185">Reference proteome</keyword>
<evidence type="ECO:0000256" key="2">
    <source>
        <dbReference type="ARBA" id="ARBA00023026"/>
    </source>
</evidence>
<keyword evidence="1" id="KW-0378">Hydrolase</keyword>
<dbReference type="Proteomes" id="UP001501470">
    <property type="component" value="Unassembled WGS sequence"/>
</dbReference>
<proteinExistence type="predicted"/>
<gene>
    <name evidence="4" type="ORF">GCM10009827_107290</name>
</gene>
<evidence type="ECO:0000313" key="4">
    <source>
        <dbReference type="EMBL" id="GAA1568131.1"/>
    </source>
</evidence>
<comment type="caution">
    <text evidence="4">The sequence shown here is derived from an EMBL/GenBank/DDBJ whole genome shotgun (WGS) entry which is preliminary data.</text>
</comment>
<organism evidence="4 5">
    <name type="scientific">Dactylosporangium maewongense</name>
    <dbReference type="NCBI Taxonomy" id="634393"/>
    <lineage>
        <taxon>Bacteria</taxon>
        <taxon>Bacillati</taxon>
        <taxon>Actinomycetota</taxon>
        <taxon>Actinomycetes</taxon>
        <taxon>Micromonosporales</taxon>
        <taxon>Micromonosporaceae</taxon>
        <taxon>Dactylosporangium</taxon>
    </lineage>
</organism>
<feature type="signal peptide" evidence="3">
    <location>
        <begin position="1"/>
        <end position="21"/>
    </location>
</feature>
<sequence length="274" mass="29535">MRIIPAILAGASLLGAGAVLAAPPSSTPRPDHIVIVVMENKRYDAVIGHRKTPYISELARRGANFTAAYGETHPSQPNYLALFSGSTQGVTDNHCGHMFHDEPNLARQLLDAGHTFAGYAEDLPAVGSAVCAADSYVRRHNPWVNFDNVPAEVNRPLTDLPADYDRLPTVAFVIPGLCHDMHDCPKADADAWLRDTLGGYIDWAETHNSLLILTFDEDNRTDGNHIPTVVLGAGVTPGDRTARIDHYTILRTIEDAYGLPPLGAAADAGTLTLQ</sequence>
<keyword evidence="3" id="KW-0732">Signal</keyword>
<keyword evidence="2" id="KW-0843">Virulence</keyword>
<dbReference type="RefSeq" id="WP_344513600.1">
    <property type="nucleotide sequence ID" value="NZ_BAAAQD010000039.1"/>
</dbReference>